<dbReference type="InterPro" id="IPR036398">
    <property type="entry name" value="CA_dom_sf"/>
</dbReference>
<evidence type="ECO:0000256" key="3">
    <source>
        <dbReference type="ARBA" id="ARBA00022723"/>
    </source>
</evidence>
<protein>
    <recommendedName>
        <fullName evidence="2">carbonic anhydrase</fullName>
        <ecNumber evidence="2">4.2.1.1</ecNumber>
    </recommendedName>
</protein>
<evidence type="ECO:0000256" key="1">
    <source>
        <dbReference type="ARBA" id="ARBA00010718"/>
    </source>
</evidence>
<evidence type="ECO:0000256" key="4">
    <source>
        <dbReference type="ARBA" id="ARBA00022833"/>
    </source>
</evidence>
<dbReference type="Gene3D" id="3.10.200.10">
    <property type="entry name" value="Alpha carbonic anhydrase"/>
    <property type="match status" value="1"/>
</dbReference>
<feature type="domain" description="Alpha-carbonic anhydrase" evidence="7">
    <location>
        <begin position="1"/>
        <end position="106"/>
    </location>
</feature>
<name>A0A1B6EZB0_9HEMI</name>
<reference evidence="8" key="1">
    <citation type="submission" date="2015-11" db="EMBL/GenBank/DDBJ databases">
        <title>De novo transcriptome assembly of four potential Pierce s Disease insect vectors from Arizona vineyards.</title>
        <authorList>
            <person name="Tassone E.E."/>
        </authorList>
    </citation>
    <scope>NUCLEOTIDE SEQUENCE</scope>
</reference>
<dbReference type="GO" id="GO:0004089">
    <property type="term" value="F:carbonate dehydratase activity"/>
    <property type="evidence" value="ECO:0007669"/>
    <property type="project" value="UniProtKB-EC"/>
</dbReference>
<organism evidence="8">
    <name type="scientific">Cuerna arida</name>
    <dbReference type="NCBI Taxonomy" id="1464854"/>
    <lineage>
        <taxon>Eukaryota</taxon>
        <taxon>Metazoa</taxon>
        <taxon>Ecdysozoa</taxon>
        <taxon>Arthropoda</taxon>
        <taxon>Hexapoda</taxon>
        <taxon>Insecta</taxon>
        <taxon>Pterygota</taxon>
        <taxon>Neoptera</taxon>
        <taxon>Paraneoptera</taxon>
        <taxon>Hemiptera</taxon>
        <taxon>Auchenorrhyncha</taxon>
        <taxon>Membracoidea</taxon>
        <taxon>Cicadellidae</taxon>
        <taxon>Cicadellinae</taxon>
        <taxon>Proconiini</taxon>
        <taxon>Cuerna</taxon>
    </lineage>
</organism>
<feature type="non-terminal residue" evidence="8">
    <location>
        <position position="1"/>
    </location>
</feature>
<proteinExistence type="inferred from homology"/>
<evidence type="ECO:0000256" key="5">
    <source>
        <dbReference type="ARBA" id="ARBA00023239"/>
    </source>
</evidence>
<dbReference type="AlphaFoldDB" id="A0A1B6EZB0"/>
<dbReference type="EC" id="4.2.1.1" evidence="2"/>
<evidence type="ECO:0000256" key="2">
    <source>
        <dbReference type="ARBA" id="ARBA00012925"/>
    </source>
</evidence>
<comment type="catalytic activity">
    <reaction evidence="6">
        <text>hydrogencarbonate + H(+) = CO2 + H2O</text>
        <dbReference type="Rhea" id="RHEA:10748"/>
        <dbReference type="ChEBI" id="CHEBI:15377"/>
        <dbReference type="ChEBI" id="CHEBI:15378"/>
        <dbReference type="ChEBI" id="CHEBI:16526"/>
        <dbReference type="ChEBI" id="CHEBI:17544"/>
        <dbReference type="EC" id="4.2.1.1"/>
    </reaction>
</comment>
<comment type="similarity">
    <text evidence="1">Belongs to the alpha-carbonic anhydrase family.</text>
</comment>
<accession>A0A1B6EZB0</accession>
<dbReference type="PANTHER" id="PTHR18952">
    <property type="entry name" value="CARBONIC ANHYDRASE"/>
    <property type="match status" value="1"/>
</dbReference>
<evidence type="ECO:0000313" key="8">
    <source>
        <dbReference type="EMBL" id="JAS42963.1"/>
    </source>
</evidence>
<gene>
    <name evidence="8" type="ORF">g.46623</name>
</gene>
<feature type="non-terminal residue" evidence="8">
    <location>
        <position position="106"/>
    </location>
</feature>
<sequence length="106" mass="11950">LGAQTAYELDHFHFHWSDNDECGSEHLFDDFKFAMEIHFVHFNRKYGTLENAAKQPDGLAVVAVFCQLDPDSENCSEILNAETISKINSCGLKTQLSCSSCLNDKF</sequence>
<dbReference type="InterPro" id="IPR001148">
    <property type="entry name" value="CA_dom"/>
</dbReference>
<dbReference type="SUPFAM" id="SSF51069">
    <property type="entry name" value="Carbonic anhydrase"/>
    <property type="match status" value="1"/>
</dbReference>
<keyword evidence="5" id="KW-0456">Lyase</keyword>
<keyword evidence="4" id="KW-0862">Zinc</keyword>
<dbReference type="PROSITE" id="PS51144">
    <property type="entry name" value="ALPHA_CA_2"/>
    <property type="match status" value="1"/>
</dbReference>
<keyword evidence="3" id="KW-0479">Metal-binding</keyword>
<dbReference type="PANTHER" id="PTHR18952:SF265">
    <property type="entry name" value="CARBONIC ANHYDRASE"/>
    <property type="match status" value="1"/>
</dbReference>
<evidence type="ECO:0000259" key="7">
    <source>
        <dbReference type="PROSITE" id="PS51144"/>
    </source>
</evidence>
<evidence type="ECO:0000256" key="6">
    <source>
        <dbReference type="ARBA" id="ARBA00048348"/>
    </source>
</evidence>
<dbReference type="InterPro" id="IPR023561">
    <property type="entry name" value="Carbonic_anhydrase_a-class"/>
</dbReference>
<dbReference type="Pfam" id="PF00194">
    <property type="entry name" value="Carb_anhydrase"/>
    <property type="match status" value="1"/>
</dbReference>
<dbReference type="GO" id="GO:0008270">
    <property type="term" value="F:zinc ion binding"/>
    <property type="evidence" value="ECO:0007669"/>
    <property type="project" value="InterPro"/>
</dbReference>
<dbReference type="EMBL" id="GECZ01026806">
    <property type="protein sequence ID" value="JAS42963.1"/>
    <property type="molecule type" value="Transcribed_RNA"/>
</dbReference>